<dbReference type="Gene3D" id="1.25.40.10">
    <property type="entry name" value="Tetratricopeptide repeat domain"/>
    <property type="match status" value="1"/>
</dbReference>
<protein>
    <submittedName>
        <fullName evidence="5">Uncharacterized protein</fullName>
    </submittedName>
</protein>
<dbReference type="InterPro" id="IPR011990">
    <property type="entry name" value="TPR-like_helical_dom_sf"/>
</dbReference>
<keyword evidence="3" id="KW-0813">Transport</keyword>
<dbReference type="InterPro" id="IPR007317">
    <property type="entry name" value="GET4"/>
</dbReference>
<dbReference type="PANTHER" id="PTHR12875:SF0">
    <property type="entry name" value="GOLGI TO ER TRAFFIC PROTEIN 4 HOMOLOG"/>
    <property type="match status" value="1"/>
</dbReference>
<evidence type="ECO:0000256" key="3">
    <source>
        <dbReference type="ARBA" id="ARBA00022448"/>
    </source>
</evidence>
<dbReference type="EMBL" id="HBIN01022287">
    <property type="protein sequence ID" value="CAE0447144.1"/>
    <property type="molecule type" value="Transcribed_RNA"/>
</dbReference>
<dbReference type="Pfam" id="PF04190">
    <property type="entry name" value="GET4"/>
    <property type="match status" value="1"/>
</dbReference>
<comment type="similarity">
    <text evidence="2">Belongs to the GET4 family.</text>
</comment>
<proteinExistence type="inferred from homology"/>
<evidence type="ECO:0000256" key="2">
    <source>
        <dbReference type="ARBA" id="ARBA00005351"/>
    </source>
</evidence>
<dbReference type="AlphaFoldDB" id="A0A7S3PQC7"/>
<comment type="subcellular location">
    <subcellularLocation>
        <location evidence="1">Cytoplasm</location>
        <location evidence="1">Cytosol</location>
    </subcellularLocation>
</comment>
<dbReference type="GO" id="GO:0005829">
    <property type="term" value="C:cytosol"/>
    <property type="evidence" value="ECO:0007669"/>
    <property type="project" value="UniProtKB-SubCell"/>
</dbReference>
<evidence type="ECO:0000256" key="4">
    <source>
        <dbReference type="ARBA" id="ARBA00022490"/>
    </source>
</evidence>
<evidence type="ECO:0000256" key="1">
    <source>
        <dbReference type="ARBA" id="ARBA00004514"/>
    </source>
</evidence>
<dbReference type="PANTHER" id="PTHR12875">
    <property type="entry name" value="GOLGI TO ER TRAFFIC PROTEIN 4 HOMOLOG"/>
    <property type="match status" value="1"/>
</dbReference>
<name>A0A7S3PQC7_9STRA</name>
<reference evidence="5" key="1">
    <citation type="submission" date="2021-01" db="EMBL/GenBank/DDBJ databases">
        <authorList>
            <person name="Corre E."/>
            <person name="Pelletier E."/>
            <person name="Niang G."/>
            <person name="Scheremetjew M."/>
            <person name="Finn R."/>
            <person name="Kale V."/>
            <person name="Holt S."/>
            <person name="Cochrane G."/>
            <person name="Meng A."/>
            <person name="Brown T."/>
            <person name="Cohen L."/>
        </authorList>
    </citation>
    <scope>NUCLEOTIDE SEQUENCE</scope>
    <source>
        <strain evidence="5">GSBS06</strain>
    </source>
</reference>
<accession>A0A7S3PQC7</accession>
<gene>
    <name evidence="5" type="ORF">ASTO00021_LOCUS17124</name>
</gene>
<sequence>MQSIEERINEGDHYGALQTLKTLLVRASKKKDMERVGEIGRKGSILLLRNGHATAGLDVSLNLVEIWESSKQSVTEETKVIVQDINDAYMTGIKDKAEGARLNGKFLDAAIEWSKEENQKSNSYKRGDPLFHHLAAKAKLRAGDPGGACQHFVHAHQPKEFAALLFQWSNQGYQNERDMFLARAIFQLLAQENLKDANIVFDTFCALLLTKSIKLEAPLFNFVRFLLKTLERDAYPLFKVLRDKYAPVLRSDPSFDSFLDQIQVAFFNVKPQKKGMAAMMENMLGMFGAPPQ</sequence>
<organism evidence="5">
    <name type="scientific">Aplanochytrium stocchinoi</name>
    <dbReference type="NCBI Taxonomy" id="215587"/>
    <lineage>
        <taxon>Eukaryota</taxon>
        <taxon>Sar</taxon>
        <taxon>Stramenopiles</taxon>
        <taxon>Bigyra</taxon>
        <taxon>Labyrinthulomycetes</taxon>
        <taxon>Thraustochytrida</taxon>
        <taxon>Thraustochytriidae</taxon>
        <taxon>Aplanochytrium</taxon>
    </lineage>
</organism>
<keyword evidence="4" id="KW-0963">Cytoplasm</keyword>
<evidence type="ECO:0000313" key="5">
    <source>
        <dbReference type="EMBL" id="CAE0447144.1"/>
    </source>
</evidence>
<dbReference type="GO" id="GO:0045048">
    <property type="term" value="P:protein insertion into ER membrane"/>
    <property type="evidence" value="ECO:0007669"/>
    <property type="project" value="InterPro"/>
</dbReference>
<dbReference type="FunFam" id="1.25.40.10:FF:000060">
    <property type="entry name" value="Golgi to ER traffic protein 4 homolog"/>
    <property type="match status" value="1"/>
</dbReference>